<dbReference type="EMBL" id="CM001403">
    <property type="protein sequence ID" value="EHQ29455.1"/>
    <property type="molecule type" value="Genomic_DNA"/>
</dbReference>
<dbReference type="STRING" id="714943.Mucpa_5381"/>
<accession>H1Y977</accession>
<feature type="signal peptide" evidence="2">
    <location>
        <begin position="1"/>
        <end position="21"/>
    </location>
</feature>
<name>H1Y977_9SPHI</name>
<evidence type="ECO:0000256" key="1">
    <source>
        <dbReference type="SAM" id="MobiDB-lite"/>
    </source>
</evidence>
<keyword evidence="2" id="KW-0732">Signal</keyword>
<organism evidence="3 4">
    <name type="scientific">Mucilaginibacter paludis DSM 18603</name>
    <dbReference type="NCBI Taxonomy" id="714943"/>
    <lineage>
        <taxon>Bacteria</taxon>
        <taxon>Pseudomonadati</taxon>
        <taxon>Bacteroidota</taxon>
        <taxon>Sphingobacteriia</taxon>
        <taxon>Sphingobacteriales</taxon>
        <taxon>Sphingobacteriaceae</taxon>
        <taxon>Mucilaginibacter</taxon>
    </lineage>
</organism>
<feature type="region of interest" description="Disordered" evidence="1">
    <location>
        <begin position="381"/>
        <end position="402"/>
    </location>
</feature>
<proteinExistence type="predicted"/>
<dbReference type="AlphaFoldDB" id="H1Y977"/>
<evidence type="ECO:0000313" key="3">
    <source>
        <dbReference type="EMBL" id="EHQ29455.1"/>
    </source>
</evidence>
<reference evidence="3" key="1">
    <citation type="submission" date="2011-09" db="EMBL/GenBank/DDBJ databases">
        <title>The permanent draft genome of Mucilaginibacter paludis DSM 18603.</title>
        <authorList>
            <consortium name="US DOE Joint Genome Institute (JGI-PGF)"/>
            <person name="Lucas S."/>
            <person name="Han J."/>
            <person name="Lapidus A."/>
            <person name="Bruce D."/>
            <person name="Goodwin L."/>
            <person name="Pitluck S."/>
            <person name="Peters L."/>
            <person name="Kyrpides N."/>
            <person name="Mavromatis K."/>
            <person name="Ivanova N."/>
            <person name="Mikhailova N."/>
            <person name="Held B."/>
            <person name="Detter J.C."/>
            <person name="Tapia R."/>
            <person name="Han C."/>
            <person name="Land M."/>
            <person name="Hauser L."/>
            <person name="Markowitz V."/>
            <person name="Cheng J.-F."/>
            <person name="Hugenholtz P."/>
            <person name="Woyke T."/>
            <person name="Wu D."/>
            <person name="Tindall B."/>
            <person name="Brambilla E."/>
            <person name="Klenk H.-P."/>
            <person name="Eisen J.A."/>
        </authorList>
    </citation>
    <scope>NUCLEOTIDE SEQUENCE [LARGE SCALE GENOMIC DNA]</scope>
    <source>
        <strain evidence="3">DSM 18603</strain>
    </source>
</reference>
<dbReference type="HOGENOM" id="CLU_034649_0_0_10"/>
<protein>
    <submittedName>
        <fullName evidence="3">Aromatic hydrocarbon degradation membrane protein</fullName>
    </submittedName>
</protein>
<dbReference type="Gene3D" id="2.40.160.60">
    <property type="entry name" value="Outer membrane protein transport protein (OMPP1/FadL/TodX)"/>
    <property type="match status" value="1"/>
</dbReference>
<feature type="chain" id="PRO_5003558327" evidence="2">
    <location>
        <begin position="22"/>
        <end position="507"/>
    </location>
</feature>
<keyword evidence="4" id="KW-1185">Reference proteome</keyword>
<feature type="compositionally biased region" description="Polar residues" evidence="1">
    <location>
        <begin position="386"/>
        <end position="401"/>
    </location>
</feature>
<dbReference type="RefSeq" id="WP_008510668.1">
    <property type="nucleotide sequence ID" value="NZ_CM001403.1"/>
</dbReference>
<dbReference type="Proteomes" id="UP000002774">
    <property type="component" value="Chromosome"/>
</dbReference>
<dbReference type="SUPFAM" id="SSF56935">
    <property type="entry name" value="Porins"/>
    <property type="match status" value="1"/>
</dbReference>
<sequence length="507" mass="54949">MRTKYILTVAAIVAVTKSGFAQYSADALKFSQFQTGSTSRIKAIGNAGTAIGGDLSNISGNPAGLGFFTKSELSITPEFNNLQAKSNYFAGTTTANQATSNNVNFNNASVVFYNRLNKPRGASKTEGWLSLNFGISYNRTNNFYANTAFGGNNTNNSIADYFKELADADPSTTYDNSIQNWGYNQYLIDSVGYNKRPVYRSNVAASASSPTNQLTNTTTVGGQTSFNFSMGANYSNQLYLGIGIAVTNLRYNTSNTFTETGYQFADGLNYTTQYQVDQITKGNGASITLGAIYKPVDALRLGFSFTTPTWYTIDDDYSESLTTQYKGSNKYSDGPADYPLSYSLRTPLKVSGGAAVFFQKFGFLSADIEYLDYSSIHVSNSSTTSDGYDNSNSGYNPSQDNSDIKKLYRSTVNAHLGGEARLSSAFALRAGYSIQGSPYVNTALQSNITTVSGGIGFRTGSYYVDATYANVTGSQNIYPYVVSATDSPYAHVDKTYNNVFLTLGMRF</sequence>
<dbReference type="OrthoDB" id="9765571at2"/>
<gene>
    <name evidence="3" type="ORF">Mucpa_5381</name>
</gene>
<dbReference type="eggNOG" id="COG2067">
    <property type="taxonomic scope" value="Bacteria"/>
</dbReference>
<evidence type="ECO:0000256" key="2">
    <source>
        <dbReference type="SAM" id="SignalP"/>
    </source>
</evidence>
<evidence type="ECO:0000313" key="4">
    <source>
        <dbReference type="Proteomes" id="UP000002774"/>
    </source>
</evidence>